<evidence type="ECO:0000256" key="1">
    <source>
        <dbReference type="SAM" id="Coils"/>
    </source>
</evidence>
<keyword evidence="3" id="KW-1185">Reference proteome</keyword>
<sequence length="113" mass="12816">MAELPEETTNTVFNLQGRLLKIIHQAKATEFAIAQQYGETEATSIDLEQLQNIRERADTYYSRFYRLLGQIAEIQPTATPAMLDLLDRSIAEAQATLDALTASTQEIKRDWNI</sequence>
<organism evidence="2 3">
    <name type="scientific">Aerosakkonema funiforme FACHB-1375</name>
    <dbReference type="NCBI Taxonomy" id="2949571"/>
    <lineage>
        <taxon>Bacteria</taxon>
        <taxon>Bacillati</taxon>
        <taxon>Cyanobacteriota</taxon>
        <taxon>Cyanophyceae</taxon>
        <taxon>Oscillatoriophycideae</taxon>
        <taxon>Aerosakkonematales</taxon>
        <taxon>Aerosakkonemataceae</taxon>
        <taxon>Aerosakkonema</taxon>
    </lineage>
</organism>
<name>A0A926ZHX5_9CYAN</name>
<feature type="coiled-coil region" evidence="1">
    <location>
        <begin position="83"/>
        <end position="110"/>
    </location>
</feature>
<keyword evidence="1" id="KW-0175">Coiled coil</keyword>
<reference evidence="2" key="2">
    <citation type="submission" date="2020-08" db="EMBL/GenBank/DDBJ databases">
        <authorList>
            <person name="Chen M."/>
            <person name="Teng W."/>
            <person name="Zhao L."/>
            <person name="Hu C."/>
            <person name="Zhou Y."/>
            <person name="Han B."/>
            <person name="Song L."/>
            <person name="Shu W."/>
        </authorList>
    </citation>
    <scope>NUCLEOTIDE SEQUENCE</scope>
    <source>
        <strain evidence="2">FACHB-1375</strain>
    </source>
</reference>
<evidence type="ECO:0000313" key="2">
    <source>
        <dbReference type="EMBL" id="MBD2183803.1"/>
    </source>
</evidence>
<protein>
    <submittedName>
        <fullName evidence="2">Uncharacterized protein</fullName>
    </submittedName>
</protein>
<dbReference type="RefSeq" id="WP_190468915.1">
    <property type="nucleotide sequence ID" value="NZ_JACJPW010000065.1"/>
</dbReference>
<comment type="caution">
    <text evidence="2">The sequence shown here is derived from an EMBL/GenBank/DDBJ whole genome shotgun (WGS) entry which is preliminary data.</text>
</comment>
<reference evidence="2" key="1">
    <citation type="journal article" date="2015" name="ISME J.">
        <title>Draft Genome Sequence of Streptomyces incarnatus NRRL8089, which Produces the Nucleoside Antibiotic Sinefungin.</title>
        <authorList>
            <person name="Oshima K."/>
            <person name="Hattori M."/>
            <person name="Shimizu H."/>
            <person name="Fukuda K."/>
            <person name="Nemoto M."/>
            <person name="Inagaki K."/>
            <person name="Tamura T."/>
        </authorList>
    </citation>
    <scope>NUCLEOTIDE SEQUENCE</scope>
    <source>
        <strain evidence="2">FACHB-1375</strain>
    </source>
</reference>
<dbReference type="Proteomes" id="UP000641646">
    <property type="component" value="Unassembled WGS sequence"/>
</dbReference>
<evidence type="ECO:0000313" key="3">
    <source>
        <dbReference type="Proteomes" id="UP000641646"/>
    </source>
</evidence>
<accession>A0A926ZHX5</accession>
<proteinExistence type="predicted"/>
<dbReference type="AlphaFoldDB" id="A0A926ZHX5"/>
<dbReference type="EMBL" id="JACJPW010000065">
    <property type="protein sequence ID" value="MBD2183803.1"/>
    <property type="molecule type" value="Genomic_DNA"/>
</dbReference>
<gene>
    <name evidence="2" type="ORF">H6G03_22510</name>
</gene>